<accession>A0A939P7V1</accession>
<dbReference type="Proteomes" id="UP000669179">
    <property type="component" value="Unassembled WGS sequence"/>
</dbReference>
<dbReference type="AlphaFoldDB" id="A0A939P7V1"/>
<feature type="transmembrane region" description="Helical" evidence="1">
    <location>
        <begin position="169"/>
        <end position="187"/>
    </location>
</feature>
<feature type="transmembrane region" description="Helical" evidence="1">
    <location>
        <begin position="72"/>
        <end position="93"/>
    </location>
</feature>
<sequence>MTVSQQKTPDGASVLTTAAEEPPWTVLVAADQASCPPEQRAEFRHELASVMRLGYERVLLLRLVRPVPIRQGPMPGAIATMAALGLVASWPYLVNVVAGLAARDVSMHGPRAHLYGALLSLACALMLAMAWAGWRYAERSADRVADLVCASPERDSFSGWLERRLRARWQVACGLLGLLVGVTGAYVDLSRPAGHHADLVLAYLPATWTGFLGGGVLYWVVVAAWTPHRLRRCSNLRLTWMDPASTPGLVRLCACFALIAAGVGFGVITIELAGVAAAAKDPPLPLLFFVYGFPVVAALLALYAAVLPFMTLSRLVRAYQAEALGPLLTQIAQPPPRLMLDKGLKEAADVYRNVRSQRALPIRTWAILQYVTGILASLIIFFVQQALR</sequence>
<keyword evidence="1" id="KW-1133">Transmembrane helix</keyword>
<feature type="transmembrane region" description="Helical" evidence="1">
    <location>
        <begin position="207"/>
        <end position="227"/>
    </location>
</feature>
<comment type="caution">
    <text evidence="2">The sequence shown here is derived from an EMBL/GenBank/DDBJ whole genome shotgun (WGS) entry which is preliminary data.</text>
</comment>
<evidence type="ECO:0000256" key="1">
    <source>
        <dbReference type="SAM" id="Phobius"/>
    </source>
</evidence>
<protein>
    <submittedName>
        <fullName evidence="2">Uncharacterized protein</fullName>
    </submittedName>
</protein>
<reference evidence="2" key="1">
    <citation type="submission" date="2021-03" db="EMBL/GenBank/DDBJ databases">
        <authorList>
            <person name="Kanchanasin P."/>
            <person name="Saeng-In P."/>
            <person name="Phongsopitanun W."/>
            <person name="Yuki M."/>
            <person name="Kudo T."/>
            <person name="Ohkuma M."/>
            <person name="Tanasupawat S."/>
        </authorList>
    </citation>
    <scope>NUCLEOTIDE SEQUENCE</scope>
    <source>
        <strain evidence="2">GKU 128</strain>
    </source>
</reference>
<name>A0A939P7V1_9ACTN</name>
<feature type="transmembrane region" description="Helical" evidence="1">
    <location>
        <begin position="113"/>
        <end position="134"/>
    </location>
</feature>
<evidence type="ECO:0000313" key="2">
    <source>
        <dbReference type="EMBL" id="MBO2447477.1"/>
    </source>
</evidence>
<organism evidence="2 3">
    <name type="scientific">Actinomadura barringtoniae</name>
    <dbReference type="NCBI Taxonomy" id="1427535"/>
    <lineage>
        <taxon>Bacteria</taxon>
        <taxon>Bacillati</taxon>
        <taxon>Actinomycetota</taxon>
        <taxon>Actinomycetes</taxon>
        <taxon>Streptosporangiales</taxon>
        <taxon>Thermomonosporaceae</taxon>
        <taxon>Actinomadura</taxon>
    </lineage>
</organism>
<evidence type="ECO:0000313" key="3">
    <source>
        <dbReference type="Proteomes" id="UP000669179"/>
    </source>
</evidence>
<dbReference type="EMBL" id="JAGEOJ010000004">
    <property type="protein sequence ID" value="MBO2447477.1"/>
    <property type="molecule type" value="Genomic_DNA"/>
</dbReference>
<keyword evidence="3" id="KW-1185">Reference proteome</keyword>
<feature type="transmembrane region" description="Helical" evidence="1">
    <location>
        <begin position="365"/>
        <end position="387"/>
    </location>
</feature>
<gene>
    <name evidence="2" type="ORF">J4573_10295</name>
</gene>
<keyword evidence="1" id="KW-0472">Membrane</keyword>
<dbReference type="RefSeq" id="WP_208255126.1">
    <property type="nucleotide sequence ID" value="NZ_JAGEOJ010000004.1"/>
</dbReference>
<proteinExistence type="predicted"/>
<feature type="transmembrane region" description="Helical" evidence="1">
    <location>
        <begin position="288"/>
        <end position="310"/>
    </location>
</feature>
<keyword evidence="1" id="KW-0812">Transmembrane</keyword>
<feature type="transmembrane region" description="Helical" evidence="1">
    <location>
        <begin position="248"/>
        <end position="268"/>
    </location>
</feature>